<dbReference type="InterPro" id="IPR040198">
    <property type="entry name" value="Fido_containing"/>
</dbReference>
<proteinExistence type="predicted"/>
<evidence type="ECO:0000313" key="5">
    <source>
        <dbReference type="EMBL" id="HHR92173.1"/>
    </source>
</evidence>
<feature type="site" description="Important for autoinhibition of adenylyltransferase activity" evidence="3">
    <location>
        <position position="55"/>
    </location>
</feature>
<reference evidence="5" key="1">
    <citation type="journal article" date="2020" name="mSystems">
        <title>Genome- and Community-Level Interaction Insights into Carbon Utilization and Element Cycling Functions of Hydrothermarchaeota in Hydrothermal Sediment.</title>
        <authorList>
            <person name="Zhou Z."/>
            <person name="Liu Y."/>
            <person name="Xu W."/>
            <person name="Pan J."/>
            <person name="Luo Z.H."/>
            <person name="Li M."/>
        </authorList>
    </citation>
    <scope>NUCLEOTIDE SEQUENCE [LARGE SCALE GENOMIC DNA]</scope>
    <source>
        <strain evidence="5">SpSt-1042</strain>
    </source>
</reference>
<dbReference type="SUPFAM" id="SSF46785">
    <property type="entry name" value="Winged helix' DNA-binding domain"/>
    <property type="match status" value="1"/>
</dbReference>
<comment type="caution">
    <text evidence="5">The sequence shown here is derived from an EMBL/GenBank/DDBJ whole genome shotgun (WGS) entry which is preliminary data.</text>
</comment>
<dbReference type="InterPro" id="IPR036390">
    <property type="entry name" value="WH_DNA-bd_sf"/>
</dbReference>
<sequence length="348" mass="40867">MFKPKFRITNILLTKVAKIDAAQEIIVNAPLIPAWERKFQEEAVLRSVHHSTKIEGNELSMGEVEKVLMGGKVQTRRIRDVQEVINYRNVVEYIGENFVDKKKDVWEDTLFTIHKMLTENIIPDFWRGRYRDKKAYEVDVGSGNIVAEMVAPEEIEKRVKELFLWYNGKKGKELHPIIRAGILHYQITYIHPFVEANGRTARAMATLSLCNDGYDIRRFFCLDEYYDQDVERYYYFLKITDETQDMTKWLEYFADGLREELEKIKTKVIELSRDTAFKNKIGGQIALSERQIKILKFIQKNGAFYNKDFKKIFPDLSDDTVLRELKLLLEKKLIRKEGKTKGAKYVLG</sequence>
<dbReference type="InterPro" id="IPR036597">
    <property type="entry name" value="Fido-like_dom_sf"/>
</dbReference>
<dbReference type="AlphaFoldDB" id="A0A7C5YR53"/>
<dbReference type="PROSITE" id="PS51459">
    <property type="entry name" value="FIDO"/>
    <property type="match status" value="1"/>
</dbReference>
<dbReference type="Gene3D" id="1.10.10.10">
    <property type="entry name" value="Winged helix-like DNA-binding domain superfamily/Winged helix DNA-binding domain"/>
    <property type="match status" value="1"/>
</dbReference>
<evidence type="ECO:0000259" key="4">
    <source>
        <dbReference type="PROSITE" id="PS51459"/>
    </source>
</evidence>
<dbReference type="SUPFAM" id="SSF140931">
    <property type="entry name" value="Fic-like"/>
    <property type="match status" value="1"/>
</dbReference>
<feature type="active site" evidence="1">
    <location>
        <position position="191"/>
    </location>
</feature>
<accession>A0A7C5YR53</accession>
<feature type="binding site" evidence="2">
    <location>
        <begin position="233"/>
        <end position="234"/>
    </location>
    <ligand>
        <name>ATP</name>
        <dbReference type="ChEBI" id="CHEBI:30616"/>
    </ligand>
</feature>
<gene>
    <name evidence="5" type="ORF">ENL96_01530</name>
</gene>
<name>A0A7C5YR53_UNCC3</name>
<dbReference type="EMBL" id="DRVY01000047">
    <property type="protein sequence ID" value="HHR92173.1"/>
    <property type="molecule type" value="Genomic_DNA"/>
</dbReference>
<keyword evidence="2" id="KW-0067">ATP-binding</keyword>
<dbReference type="GO" id="GO:0005524">
    <property type="term" value="F:ATP binding"/>
    <property type="evidence" value="ECO:0007669"/>
    <property type="project" value="UniProtKB-KW"/>
</dbReference>
<feature type="domain" description="Fido" evidence="4">
    <location>
        <begin position="105"/>
        <end position="255"/>
    </location>
</feature>
<dbReference type="Gene3D" id="1.10.3290.10">
    <property type="entry name" value="Fido-like domain"/>
    <property type="match status" value="1"/>
</dbReference>
<dbReference type="PANTHER" id="PTHR13504:SF38">
    <property type="entry name" value="FIDO DOMAIN-CONTAINING PROTEIN"/>
    <property type="match status" value="1"/>
</dbReference>
<dbReference type="Pfam" id="PF02661">
    <property type="entry name" value="Fic"/>
    <property type="match status" value="1"/>
</dbReference>
<dbReference type="InterPro" id="IPR003812">
    <property type="entry name" value="Fido"/>
</dbReference>
<evidence type="ECO:0000256" key="1">
    <source>
        <dbReference type="PIRSR" id="PIRSR640198-1"/>
    </source>
</evidence>
<evidence type="ECO:0000256" key="2">
    <source>
        <dbReference type="PIRSR" id="PIRSR640198-2"/>
    </source>
</evidence>
<protein>
    <submittedName>
        <fullName evidence="5">Fic family protein</fullName>
    </submittedName>
</protein>
<organism evidence="5">
    <name type="scientific">candidate division CPR3 bacterium</name>
    <dbReference type="NCBI Taxonomy" id="2268181"/>
    <lineage>
        <taxon>Bacteria</taxon>
        <taxon>Bacteria division CPR3</taxon>
    </lineage>
</organism>
<evidence type="ECO:0000256" key="3">
    <source>
        <dbReference type="PIRSR" id="PIRSR640198-3"/>
    </source>
</evidence>
<dbReference type="PANTHER" id="PTHR13504">
    <property type="entry name" value="FIDO DOMAIN-CONTAINING PROTEIN DDB_G0283145"/>
    <property type="match status" value="1"/>
</dbReference>
<dbReference type="InterPro" id="IPR036388">
    <property type="entry name" value="WH-like_DNA-bd_sf"/>
</dbReference>
<keyword evidence="2" id="KW-0547">Nucleotide-binding</keyword>